<keyword evidence="1" id="KW-0812">Transmembrane</keyword>
<accession>A0AAE0IGH8</accession>
<organism evidence="2 3">
    <name type="scientific">Cercophora scortea</name>
    <dbReference type="NCBI Taxonomy" id="314031"/>
    <lineage>
        <taxon>Eukaryota</taxon>
        <taxon>Fungi</taxon>
        <taxon>Dikarya</taxon>
        <taxon>Ascomycota</taxon>
        <taxon>Pezizomycotina</taxon>
        <taxon>Sordariomycetes</taxon>
        <taxon>Sordariomycetidae</taxon>
        <taxon>Sordariales</taxon>
        <taxon>Lasiosphaeriaceae</taxon>
        <taxon>Cercophora</taxon>
    </lineage>
</organism>
<dbReference type="Proteomes" id="UP001286456">
    <property type="component" value="Unassembled WGS sequence"/>
</dbReference>
<gene>
    <name evidence="2" type="ORF">B0T19DRAFT_227505</name>
</gene>
<reference evidence="2" key="2">
    <citation type="submission" date="2023-06" db="EMBL/GenBank/DDBJ databases">
        <authorList>
            <consortium name="Lawrence Berkeley National Laboratory"/>
            <person name="Haridas S."/>
            <person name="Hensen N."/>
            <person name="Bonometti L."/>
            <person name="Westerberg I."/>
            <person name="Brannstrom I.O."/>
            <person name="Guillou S."/>
            <person name="Cros-Aarteil S."/>
            <person name="Calhoun S."/>
            <person name="Kuo A."/>
            <person name="Mondo S."/>
            <person name="Pangilinan J."/>
            <person name="Riley R."/>
            <person name="Labutti K."/>
            <person name="Andreopoulos B."/>
            <person name="Lipzen A."/>
            <person name="Chen C."/>
            <person name="Yanf M."/>
            <person name="Daum C."/>
            <person name="Ng V."/>
            <person name="Clum A."/>
            <person name="Steindorff A."/>
            <person name="Ohm R."/>
            <person name="Martin F."/>
            <person name="Silar P."/>
            <person name="Natvig D."/>
            <person name="Lalanne C."/>
            <person name="Gautier V."/>
            <person name="Ament-Velasquez S.L."/>
            <person name="Kruys A."/>
            <person name="Hutchinson M.I."/>
            <person name="Powell A.J."/>
            <person name="Barry K."/>
            <person name="Miller A.N."/>
            <person name="Grigoriev I.V."/>
            <person name="Debuchy R."/>
            <person name="Gladieux P."/>
            <person name="Thoren M.H."/>
            <person name="Johannesson H."/>
        </authorList>
    </citation>
    <scope>NUCLEOTIDE SEQUENCE</scope>
    <source>
        <strain evidence="2">SMH4131-1</strain>
    </source>
</reference>
<reference evidence="2" key="1">
    <citation type="journal article" date="2023" name="Mol. Phylogenet. Evol.">
        <title>Genome-scale phylogeny and comparative genomics of the fungal order Sordariales.</title>
        <authorList>
            <person name="Hensen N."/>
            <person name="Bonometti L."/>
            <person name="Westerberg I."/>
            <person name="Brannstrom I.O."/>
            <person name="Guillou S."/>
            <person name="Cros-Aarteil S."/>
            <person name="Calhoun S."/>
            <person name="Haridas S."/>
            <person name="Kuo A."/>
            <person name="Mondo S."/>
            <person name="Pangilinan J."/>
            <person name="Riley R."/>
            <person name="LaButti K."/>
            <person name="Andreopoulos B."/>
            <person name="Lipzen A."/>
            <person name="Chen C."/>
            <person name="Yan M."/>
            <person name="Daum C."/>
            <person name="Ng V."/>
            <person name="Clum A."/>
            <person name="Steindorff A."/>
            <person name="Ohm R.A."/>
            <person name="Martin F."/>
            <person name="Silar P."/>
            <person name="Natvig D.O."/>
            <person name="Lalanne C."/>
            <person name="Gautier V."/>
            <person name="Ament-Velasquez S.L."/>
            <person name="Kruys A."/>
            <person name="Hutchinson M.I."/>
            <person name="Powell A.J."/>
            <person name="Barry K."/>
            <person name="Miller A.N."/>
            <person name="Grigoriev I.V."/>
            <person name="Debuchy R."/>
            <person name="Gladieux P."/>
            <person name="Hiltunen Thoren M."/>
            <person name="Johannesson H."/>
        </authorList>
    </citation>
    <scope>NUCLEOTIDE SEQUENCE</scope>
    <source>
        <strain evidence="2">SMH4131-1</strain>
    </source>
</reference>
<proteinExistence type="predicted"/>
<keyword evidence="1" id="KW-1133">Transmembrane helix</keyword>
<feature type="transmembrane region" description="Helical" evidence="1">
    <location>
        <begin position="144"/>
        <end position="169"/>
    </location>
</feature>
<keyword evidence="3" id="KW-1185">Reference proteome</keyword>
<comment type="caution">
    <text evidence="2">The sequence shown here is derived from an EMBL/GenBank/DDBJ whole genome shotgun (WGS) entry which is preliminary data.</text>
</comment>
<name>A0AAE0IGH8_9PEZI</name>
<evidence type="ECO:0000313" key="2">
    <source>
        <dbReference type="EMBL" id="KAK3324297.1"/>
    </source>
</evidence>
<dbReference type="AlphaFoldDB" id="A0AAE0IGH8"/>
<dbReference type="EMBL" id="JAUEPO010000004">
    <property type="protein sequence ID" value="KAK3324297.1"/>
    <property type="molecule type" value="Genomic_DNA"/>
</dbReference>
<sequence>MEDIAISKAKAHSRYYVPVFSARRFSRKFGGARLGVFSSIRRHHHGAVWFQYCRLQLSLSPDQLAASHLQHGLLPCPERASVAAISTEWMRRGRICMLPWLFYVPSSNSTSNKTCVKHEFDILKCATSAIGLQRVSWRNVRRTYWLFSMQAVWCGKIMCPVLSFALFLFGLEGARREGRELPFPSPTFEKLLLKPRQVL</sequence>
<keyword evidence="1" id="KW-0472">Membrane</keyword>
<evidence type="ECO:0000256" key="1">
    <source>
        <dbReference type="SAM" id="Phobius"/>
    </source>
</evidence>
<protein>
    <submittedName>
        <fullName evidence="2">Uncharacterized protein</fullName>
    </submittedName>
</protein>
<evidence type="ECO:0000313" key="3">
    <source>
        <dbReference type="Proteomes" id="UP001286456"/>
    </source>
</evidence>